<proteinExistence type="predicted"/>
<name>A0A8K0L4J8_9PEZI</name>
<evidence type="ECO:0000313" key="2">
    <source>
        <dbReference type="Proteomes" id="UP000809789"/>
    </source>
</evidence>
<organism evidence="1 2">
    <name type="scientific">Elsinoe batatas</name>
    <dbReference type="NCBI Taxonomy" id="2601811"/>
    <lineage>
        <taxon>Eukaryota</taxon>
        <taxon>Fungi</taxon>
        <taxon>Dikarya</taxon>
        <taxon>Ascomycota</taxon>
        <taxon>Pezizomycotina</taxon>
        <taxon>Dothideomycetes</taxon>
        <taxon>Dothideomycetidae</taxon>
        <taxon>Myriangiales</taxon>
        <taxon>Elsinoaceae</taxon>
        <taxon>Elsinoe</taxon>
    </lineage>
</organism>
<accession>A0A8K0L4J8</accession>
<comment type="caution">
    <text evidence="1">The sequence shown here is derived from an EMBL/GenBank/DDBJ whole genome shotgun (WGS) entry which is preliminary data.</text>
</comment>
<dbReference type="AlphaFoldDB" id="A0A8K0L4J8"/>
<reference evidence="1" key="1">
    <citation type="submission" date="2021-07" db="EMBL/GenBank/DDBJ databases">
        <title>Elsinoe batatas strain:CRI-CJ2 Genome sequencing and assembly.</title>
        <authorList>
            <person name="Huang L."/>
        </authorList>
    </citation>
    <scope>NUCLEOTIDE SEQUENCE</scope>
    <source>
        <strain evidence="1">CRI-CJ2</strain>
    </source>
</reference>
<protein>
    <submittedName>
        <fullName evidence="1">Uncharacterized protein</fullName>
    </submittedName>
</protein>
<dbReference type="OrthoDB" id="4062651at2759"/>
<sequence length="294" mass="33501">MAEYDEATRRVSEYVNGIVHKGWPVEKMWECVQNPVQVIRDECEDVFSRLALGSDDYQGRPFSDLCRMRTYHVDLEKGEAGRLEVVVRDGEVYAPGFGIRPLPRTELPASCKDVKQIEASKVTIMESERYPAHGRVEVDGIVRWVKPRSYLWEDFDKELPILVQLRQLRQQGSEMRVSNLAGLVVFQQGVVGMLLDYIEPSGVASETDCRRVKLLRIRHVTIGRQDHCVDRVIGQTSPLKFGASVVVLNGARHKSQRLSCLKLTPVYGASIVVAKQLRLQTRKEIHLRDGRSCW</sequence>
<keyword evidence="2" id="KW-1185">Reference proteome</keyword>
<evidence type="ECO:0000313" key="1">
    <source>
        <dbReference type="EMBL" id="KAG8627591.1"/>
    </source>
</evidence>
<dbReference type="EMBL" id="JAESVG020000005">
    <property type="protein sequence ID" value="KAG8627591.1"/>
    <property type="molecule type" value="Genomic_DNA"/>
</dbReference>
<dbReference type="Proteomes" id="UP000809789">
    <property type="component" value="Unassembled WGS sequence"/>
</dbReference>
<gene>
    <name evidence="1" type="ORF">KVT40_005074</name>
</gene>